<evidence type="ECO:0008006" key="4">
    <source>
        <dbReference type="Google" id="ProtNLM"/>
    </source>
</evidence>
<organism evidence="2 3">
    <name type="scientific">Polarella glacialis</name>
    <name type="common">Dinoflagellate</name>
    <dbReference type="NCBI Taxonomy" id="89957"/>
    <lineage>
        <taxon>Eukaryota</taxon>
        <taxon>Sar</taxon>
        <taxon>Alveolata</taxon>
        <taxon>Dinophyceae</taxon>
        <taxon>Suessiales</taxon>
        <taxon>Suessiaceae</taxon>
        <taxon>Polarella</taxon>
    </lineage>
</organism>
<dbReference type="EMBL" id="CAJNNV010026746">
    <property type="protein sequence ID" value="CAE8618924.1"/>
    <property type="molecule type" value="Genomic_DNA"/>
</dbReference>
<dbReference type="Gene3D" id="1.10.287.110">
    <property type="entry name" value="DnaJ domain"/>
    <property type="match status" value="1"/>
</dbReference>
<protein>
    <recommendedName>
        <fullName evidence="4">J domain-containing protein</fullName>
    </recommendedName>
</protein>
<dbReference type="Proteomes" id="UP000654075">
    <property type="component" value="Unassembled WGS sequence"/>
</dbReference>
<gene>
    <name evidence="2" type="ORF">PGLA1383_LOCUS36519</name>
</gene>
<name>A0A813FXY7_POLGL</name>
<evidence type="ECO:0000256" key="1">
    <source>
        <dbReference type="SAM" id="Coils"/>
    </source>
</evidence>
<dbReference type="OrthoDB" id="436428at2759"/>
<evidence type="ECO:0000313" key="2">
    <source>
        <dbReference type="EMBL" id="CAE8618924.1"/>
    </source>
</evidence>
<dbReference type="InterPro" id="IPR036869">
    <property type="entry name" value="J_dom_sf"/>
</dbReference>
<comment type="caution">
    <text evidence="2">The sequence shown here is derived from an EMBL/GenBank/DDBJ whole genome shotgun (WGS) entry which is preliminary data.</text>
</comment>
<sequence length="324" mass="36131">ETQTEEGMVKILAKLLFVNGSKKRKLTDLGSPPERGDAGRQVILRFAGADGGWCDMRFDRKKQGDEFEQAVLEATSFKGMSSSAAKKSKAAEEAESQQLWEEKVRAAVGRTPCQRFTNPFPMGFNGLAEAPGQVSKLVVEMCVAWEAADRRRYQGHKETTASLEAERDEDQRIRKQAENDQLQVDAKLCKAEASCASLQKTNDFLNKEIALLKKSLAECARAEQTEHVRFLEKEVAALRQQMKEGFKKKKGGVDVIPPALEGNMARAIAELEAGPLLHCPAKDRPALKKKMLLKWHPDKQPSPGHAELAKRVMQELQNLSDWMS</sequence>
<dbReference type="AlphaFoldDB" id="A0A813FXY7"/>
<evidence type="ECO:0000313" key="3">
    <source>
        <dbReference type="Proteomes" id="UP000654075"/>
    </source>
</evidence>
<feature type="coiled-coil region" evidence="1">
    <location>
        <begin position="160"/>
        <end position="248"/>
    </location>
</feature>
<proteinExistence type="predicted"/>
<dbReference type="SUPFAM" id="SSF46565">
    <property type="entry name" value="Chaperone J-domain"/>
    <property type="match status" value="1"/>
</dbReference>
<accession>A0A813FXY7</accession>
<keyword evidence="3" id="KW-1185">Reference proteome</keyword>
<reference evidence="2" key="1">
    <citation type="submission" date="2021-02" db="EMBL/GenBank/DDBJ databases">
        <authorList>
            <person name="Dougan E. K."/>
            <person name="Rhodes N."/>
            <person name="Thang M."/>
            <person name="Chan C."/>
        </authorList>
    </citation>
    <scope>NUCLEOTIDE SEQUENCE</scope>
</reference>
<keyword evidence="1" id="KW-0175">Coiled coil</keyword>
<feature type="non-terminal residue" evidence="2">
    <location>
        <position position="1"/>
    </location>
</feature>